<dbReference type="SUPFAM" id="SSF57783">
    <property type="entry name" value="Zinc beta-ribbon"/>
    <property type="match status" value="1"/>
</dbReference>
<dbReference type="GO" id="GO:0008023">
    <property type="term" value="C:transcription elongation factor complex"/>
    <property type="evidence" value="ECO:0007669"/>
    <property type="project" value="TreeGrafter"/>
</dbReference>
<proteinExistence type="inferred from homology"/>
<dbReference type="Pfam" id="PF05129">
    <property type="entry name" value="Zn_ribbon_Elf1"/>
    <property type="match status" value="1"/>
</dbReference>
<keyword evidence="5" id="KW-0863">Zinc-finger</keyword>
<dbReference type="GO" id="GO:0000993">
    <property type="term" value="F:RNA polymerase II complex binding"/>
    <property type="evidence" value="ECO:0007669"/>
    <property type="project" value="TreeGrafter"/>
</dbReference>
<keyword evidence="4 5" id="KW-0539">Nucleus</keyword>
<keyword evidence="5" id="KW-0804">Transcription</keyword>
<evidence type="ECO:0000256" key="3">
    <source>
        <dbReference type="ARBA" id="ARBA00022833"/>
    </source>
</evidence>
<dbReference type="Gene3D" id="2.20.25.190">
    <property type="match status" value="1"/>
</dbReference>
<evidence type="ECO:0000256" key="2">
    <source>
        <dbReference type="ARBA" id="ARBA00009730"/>
    </source>
</evidence>
<evidence type="ECO:0000256" key="4">
    <source>
        <dbReference type="ARBA" id="ARBA00023242"/>
    </source>
</evidence>
<keyword evidence="5" id="KW-0479">Metal-binding</keyword>
<feature type="compositionally biased region" description="Acidic residues" evidence="6">
    <location>
        <begin position="127"/>
        <end position="136"/>
    </location>
</feature>
<feature type="region of interest" description="Disordered" evidence="6">
    <location>
        <begin position="50"/>
        <end position="136"/>
    </location>
</feature>
<dbReference type="OrthoDB" id="445983at2759"/>
<organism evidence="7 8">
    <name type="scientific">Coemansia guatemalensis</name>
    <dbReference type="NCBI Taxonomy" id="2761395"/>
    <lineage>
        <taxon>Eukaryota</taxon>
        <taxon>Fungi</taxon>
        <taxon>Fungi incertae sedis</taxon>
        <taxon>Zoopagomycota</taxon>
        <taxon>Kickxellomycotina</taxon>
        <taxon>Kickxellomycetes</taxon>
        <taxon>Kickxellales</taxon>
        <taxon>Kickxellaceae</taxon>
        <taxon>Coemansia</taxon>
    </lineage>
</organism>
<comment type="caution">
    <text evidence="7">The sequence shown here is derived from an EMBL/GenBank/DDBJ whole genome shotgun (WGS) entry which is preliminary data.</text>
</comment>
<comment type="function">
    <text evidence="5">Transcription elongation factor implicated in the maintenance of proper chromatin structure in actively transcribed regions.</text>
</comment>
<protein>
    <recommendedName>
        <fullName evidence="5">Transcription elongation factor 1 homolog</fullName>
    </recommendedName>
</protein>
<reference evidence="7" key="1">
    <citation type="submission" date="2022-07" db="EMBL/GenBank/DDBJ databases">
        <title>Phylogenomic reconstructions and comparative analyses of Kickxellomycotina fungi.</title>
        <authorList>
            <person name="Reynolds N.K."/>
            <person name="Stajich J.E."/>
            <person name="Barry K."/>
            <person name="Grigoriev I.V."/>
            <person name="Crous P."/>
            <person name="Smith M.E."/>
        </authorList>
    </citation>
    <scope>NUCLEOTIDE SEQUENCE</scope>
    <source>
        <strain evidence="7">NRRL 1565</strain>
    </source>
</reference>
<keyword evidence="5" id="KW-0805">Transcription regulation</keyword>
<dbReference type="Proteomes" id="UP001140094">
    <property type="component" value="Unassembled WGS sequence"/>
</dbReference>
<dbReference type="GO" id="GO:0006368">
    <property type="term" value="P:transcription elongation by RNA polymerase II"/>
    <property type="evidence" value="ECO:0007669"/>
    <property type="project" value="TreeGrafter"/>
</dbReference>
<dbReference type="InterPro" id="IPR038567">
    <property type="entry name" value="T_Elf1_sf"/>
</dbReference>
<dbReference type="EMBL" id="JANBUO010002412">
    <property type="protein sequence ID" value="KAJ2794772.1"/>
    <property type="molecule type" value="Genomic_DNA"/>
</dbReference>
<dbReference type="AlphaFoldDB" id="A0A9W8LQI3"/>
<feature type="compositionally biased region" description="Basic and acidic residues" evidence="6">
    <location>
        <begin position="50"/>
        <end position="66"/>
    </location>
</feature>
<keyword evidence="3 5" id="KW-0862">Zinc</keyword>
<evidence type="ECO:0000256" key="5">
    <source>
        <dbReference type="RuleBase" id="RU364033"/>
    </source>
</evidence>
<comment type="similarity">
    <text evidence="2 5">Belongs to the ELOF1 family.</text>
</comment>
<evidence type="ECO:0000256" key="1">
    <source>
        <dbReference type="ARBA" id="ARBA00004123"/>
    </source>
</evidence>
<accession>A0A9W8LQI3</accession>
<keyword evidence="8" id="KW-1185">Reference proteome</keyword>
<evidence type="ECO:0000256" key="6">
    <source>
        <dbReference type="SAM" id="MobiDB-lite"/>
    </source>
</evidence>
<sequence length="136" mass="14763">MSVSVEIDKSAGIGTLRCKVCSRTFSARINHLEGPIDVYSEWVDACEAVNREERSRQTSRPQRDAGDYSDGGGSSDGRGYEDEAAPSRGRVGMDRNSRAPATARPSKSRVPPPAPALDKYGVPQQLSDDESDIDDF</sequence>
<gene>
    <name evidence="7" type="ORF">H4R20_006115</name>
</gene>
<dbReference type="InterPro" id="IPR007808">
    <property type="entry name" value="Elf1"/>
</dbReference>
<comment type="subcellular location">
    <subcellularLocation>
        <location evidence="1 5">Nucleus</location>
    </subcellularLocation>
</comment>
<evidence type="ECO:0000313" key="7">
    <source>
        <dbReference type="EMBL" id="KAJ2794772.1"/>
    </source>
</evidence>
<dbReference type="GO" id="GO:0008270">
    <property type="term" value="F:zinc ion binding"/>
    <property type="evidence" value="ECO:0007669"/>
    <property type="project" value="UniProtKB-KW"/>
</dbReference>
<dbReference type="PANTHER" id="PTHR20934">
    <property type="entry name" value="TRANSCRIPTION ELONGATION FACTOR 1 HOMOLOG"/>
    <property type="match status" value="1"/>
</dbReference>
<name>A0A9W8LQI3_9FUNG</name>
<dbReference type="PANTHER" id="PTHR20934:SF0">
    <property type="entry name" value="TRANSCRIPTION ELONGATION FACTOR 1 HOMOLOG"/>
    <property type="match status" value="1"/>
</dbReference>
<evidence type="ECO:0000313" key="8">
    <source>
        <dbReference type="Proteomes" id="UP001140094"/>
    </source>
</evidence>